<dbReference type="AlphaFoldDB" id="A0A9Q3KI43"/>
<organism evidence="2 3">
    <name type="scientific">Austropuccinia psidii MF-1</name>
    <dbReference type="NCBI Taxonomy" id="1389203"/>
    <lineage>
        <taxon>Eukaryota</taxon>
        <taxon>Fungi</taxon>
        <taxon>Dikarya</taxon>
        <taxon>Basidiomycota</taxon>
        <taxon>Pucciniomycotina</taxon>
        <taxon>Pucciniomycetes</taxon>
        <taxon>Pucciniales</taxon>
        <taxon>Sphaerophragmiaceae</taxon>
        <taxon>Austropuccinia</taxon>
    </lineage>
</organism>
<gene>
    <name evidence="2" type="ORF">O181_120681</name>
</gene>
<name>A0A9Q3KI43_9BASI</name>
<evidence type="ECO:0000313" key="2">
    <source>
        <dbReference type="EMBL" id="MBW0580966.1"/>
    </source>
</evidence>
<sequence>MCQHCSTQIHSSAEGDWPGVAFTPFQCNQHIKKLKSDIQPKSLPNIPTSGSGSECRQIILDQILKADSSQLTHSTFSTPPVVNSTPQKPYLSSENLPLQDL</sequence>
<comment type="caution">
    <text evidence="2">The sequence shown here is derived from an EMBL/GenBank/DDBJ whole genome shotgun (WGS) entry which is preliminary data.</text>
</comment>
<keyword evidence="3" id="KW-1185">Reference proteome</keyword>
<evidence type="ECO:0000256" key="1">
    <source>
        <dbReference type="SAM" id="MobiDB-lite"/>
    </source>
</evidence>
<reference evidence="2" key="1">
    <citation type="submission" date="2021-03" db="EMBL/GenBank/DDBJ databases">
        <title>Draft genome sequence of rust myrtle Austropuccinia psidii MF-1, a brazilian biotype.</title>
        <authorList>
            <person name="Quecine M.C."/>
            <person name="Pachon D.M.R."/>
            <person name="Bonatelli M.L."/>
            <person name="Correr F.H."/>
            <person name="Franceschini L.M."/>
            <person name="Leite T.F."/>
            <person name="Margarido G.R.A."/>
            <person name="Almeida C.A."/>
            <person name="Ferrarezi J.A."/>
            <person name="Labate C.A."/>
        </authorList>
    </citation>
    <scope>NUCLEOTIDE SEQUENCE</scope>
    <source>
        <strain evidence="2">MF-1</strain>
    </source>
</reference>
<dbReference type="EMBL" id="AVOT02108815">
    <property type="protein sequence ID" value="MBW0580966.1"/>
    <property type="molecule type" value="Genomic_DNA"/>
</dbReference>
<protein>
    <submittedName>
        <fullName evidence="2">Uncharacterized protein</fullName>
    </submittedName>
</protein>
<feature type="region of interest" description="Disordered" evidence="1">
    <location>
        <begin position="71"/>
        <end position="101"/>
    </location>
</feature>
<proteinExistence type="predicted"/>
<evidence type="ECO:0000313" key="3">
    <source>
        <dbReference type="Proteomes" id="UP000765509"/>
    </source>
</evidence>
<dbReference type="Proteomes" id="UP000765509">
    <property type="component" value="Unassembled WGS sequence"/>
</dbReference>
<accession>A0A9Q3KI43</accession>